<dbReference type="Pfam" id="PF00069">
    <property type="entry name" value="Pkinase"/>
    <property type="match status" value="1"/>
</dbReference>
<keyword evidence="6 7" id="KW-0067">ATP-binding</keyword>
<dbReference type="GO" id="GO:0005524">
    <property type="term" value="F:ATP binding"/>
    <property type="evidence" value="ECO:0007669"/>
    <property type="project" value="UniProtKB-UniRule"/>
</dbReference>
<dbReference type="InterPro" id="IPR011009">
    <property type="entry name" value="Kinase-like_dom_sf"/>
</dbReference>
<evidence type="ECO:0000256" key="6">
    <source>
        <dbReference type="ARBA" id="ARBA00022840"/>
    </source>
</evidence>
<dbReference type="InterPro" id="IPR000719">
    <property type="entry name" value="Prot_kinase_dom"/>
</dbReference>
<keyword evidence="12" id="KW-1185">Reference proteome</keyword>
<dbReference type="EMBL" id="JTDK01000018">
    <property type="protein sequence ID" value="KHK95844.1"/>
    <property type="molecule type" value="Genomic_DNA"/>
</dbReference>
<evidence type="ECO:0000313" key="12">
    <source>
        <dbReference type="Proteomes" id="UP000031030"/>
    </source>
</evidence>
<evidence type="ECO:0000256" key="1">
    <source>
        <dbReference type="ARBA" id="ARBA00012513"/>
    </source>
</evidence>
<dbReference type="PROSITE" id="PS50011">
    <property type="entry name" value="PROTEIN_KINASE_DOM"/>
    <property type="match status" value="1"/>
</dbReference>
<dbReference type="InterPro" id="IPR017441">
    <property type="entry name" value="Protein_kinase_ATP_BS"/>
</dbReference>
<feature type="domain" description="Protein kinase" evidence="10">
    <location>
        <begin position="14"/>
        <end position="269"/>
    </location>
</feature>
<comment type="caution">
    <text evidence="11">The sequence shown here is derived from an EMBL/GenBank/DDBJ whole genome shotgun (WGS) entry which is preliminary data.</text>
</comment>
<keyword evidence="9" id="KW-1133">Transmembrane helix</keyword>
<dbReference type="PROSITE" id="PS00107">
    <property type="entry name" value="PROTEIN_KINASE_ATP"/>
    <property type="match status" value="1"/>
</dbReference>
<feature type="binding site" evidence="7">
    <location>
        <position position="43"/>
    </location>
    <ligand>
        <name>ATP</name>
        <dbReference type="ChEBI" id="CHEBI:30616"/>
    </ligand>
</feature>
<keyword evidence="3" id="KW-0808">Transferase</keyword>
<evidence type="ECO:0000256" key="4">
    <source>
        <dbReference type="ARBA" id="ARBA00022741"/>
    </source>
</evidence>
<dbReference type="STRING" id="1348253.LK09_17600"/>
<evidence type="ECO:0000313" key="11">
    <source>
        <dbReference type="EMBL" id="KHK95844.1"/>
    </source>
</evidence>
<name>A0A0B2A241_9MICO</name>
<organism evidence="11 12">
    <name type="scientific">Microbacterium mangrovi</name>
    <dbReference type="NCBI Taxonomy" id="1348253"/>
    <lineage>
        <taxon>Bacteria</taxon>
        <taxon>Bacillati</taxon>
        <taxon>Actinomycetota</taxon>
        <taxon>Actinomycetes</taxon>
        <taxon>Micrococcales</taxon>
        <taxon>Microbacteriaceae</taxon>
        <taxon>Microbacterium</taxon>
    </lineage>
</organism>
<dbReference type="Gene3D" id="1.10.510.10">
    <property type="entry name" value="Transferase(Phosphotransferase) domain 1"/>
    <property type="match status" value="1"/>
</dbReference>
<feature type="compositionally biased region" description="Pro residues" evidence="8">
    <location>
        <begin position="312"/>
        <end position="323"/>
    </location>
</feature>
<protein>
    <recommendedName>
        <fullName evidence="1">non-specific serine/threonine protein kinase</fullName>
        <ecNumber evidence="1">2.7.11.1</ecNumber>
    </recommendedName>
</protein>
<dbReference type="CDD" id="cd14014">
    <property type="entry name" value="STKc_PknB_like"/>
    <property type="match status" value="1"/>
</dbReference>
<reference evidence="11 12" key="1">
    <citation type="submission" date="2014-11" db="EMBL/GenBank/DDBJ databases">
        <title>Genome sequence of Microbacterium mangrovi MUSC 115(T).</title>
        <authorList>
            <person name="Lee L.-H."/>
        </authorList>
    </citation>
    <scope>NUCLEOTIDE SEQUENCE [LARGE SCALE GENOMIC DNA]</scope>
    <source>
        <strain evidence="11 12">MUSC 115</strain>
    </source>
</reference>
<dbReference type="PROSITE" id="PS00108">
    <property type="entry name" value="PROTEIN_KINASE_ST"/>
    <property type="match status" value="1"/>
</dbReference>
<evidence type="ECO:0000259" key="10">
    <source>
        <dbReference type="PROSITE" id="PS50011"/>
    </source>
</evidence>
<keyword evidence="5" id="KW-0418">Kinase</keyword>
<dbReference type="Gene3D" id="3.30.200.20">
    <property type="entry name" value="Phosphorylase Kinase, domain 1"/>
    <property type="match status" value="1"/>
</dbReference>
<evidence type="ECO:0000256" key="7">
    <source>
        <dbReference type="PROSITE-ProRule" id="PRU10141"/>
    </source>
</evidence>
<dbReference type="PANTHER" id="PTHR43289">
    <property type="entry name" value="MITOGEN-ACTIVATED PROTEIN KINASE KINASE KINASE 20-RELATED"/>
    <property type="match status" value="1"/>
</dbReference>
<evidence type="ECO:0000256" key="8">
    <source>
        <dbReference type="SAM" id="MobiDB-lite"/>
    </source>
</evidence>
<gene>
    <name evidence="11" type="ORF">LK09_17600</name>
</gene>
<dbReference type="InterPro" id="IPR008271">
    <property type="entry name" value="Ser/Thr_kinase_AS"/>
</dbReference>
<dbReference type="AlphaFoldDB" id="A0A0B2A241"/>
<dbReference type="EC" id="2.7.11.1" evidence="1"/>
<evidence type="ECO:0000256" key="9">
    <source>
        <dbReference type="SAM" id="Phobius"/>
    </source>
</evidence>
<dbReference type="GO" id="GO:0004674">
    <property type="term" value="F:protein serine/threonine kinase activity"/>
    <property type="evidence" value="ECO:0007669"/>
    <property type="project" value="UniProtKB-KW"/>
</dbReference>
<keyword evidence="9" id="KW-0472">Membrane</keyword>
<feature type="region of interest" description="Disordered" evidence="8">
    <location>
        <begin position="273"/>
        <end position="293"/>
    </location>
</feature>
<dbReference type="OrthoDB" id="9762169at2"/>
<feature type="transmembrane region" description="Helical" evidence="9">
    <location>
        <begin position="343"/>
        <end position="364"/>
    </location>
</feature>
<accession>A0A0B2A241</accession>
<proteinExistence type="predicted"/>
<dbReference type="Proteomes" id="UP000031030">
    <property type="component" value="Unassembled WGS sequence"/>
</dbReference>
<dbReference type="PANTHER" id="PTHR43289:SF6">
    <property type="entry name" value="SERINE_THREONINE-PROTEIN KINASE NEKL-3"/>
    <property type="match status" value="1"/>
</dbReference>
<keyword evidence="2" id="KW-0723">Serine/threonine-protein kinase</keyword>
<dbReference type="SMART" id="SM00220">
    <property type="entry name" value="S_TKc"/>
    <property type="match status" value="1"/>
</dbReference>
<evidence type="ECO:0000256" key="3">
    <source>
        <dbReference type="ARBA" id="ARBA00022679"/>
    </source>
</evidence>
<sequence>MGSSGAERLVAGRYRLVEPIGQGGMAEVYRATDETLGREVALKIFRAGNGSAEHLARQHGEVRLLARLSHPCLVTLFDSTSDADGRVVLVLEFVAGTDARRRLQDGPIDPAGVAAAGADLSRALAYIHSQGVIHRDVKPANILLPASSHAVTAKLTDLGIARLVDASKLTATGSVIGTASYMSPEQAVGRPLNSATDVYSLGLVLLELLTGHCEFPGTAVEAASARLARDPVIPARLGPAWSELLQRMTARDPAGRPTADEVSARLAQISADATSISPGARSEAPDGTRTVAMTEPLGPQTAAATKVLPAAAAPPLPPKPPIPAQTLLDQQAQPRTRKRSRTVAVVIGVGLAAATAIVIALVAIPGSTQRVPDPVGSYPAVSGQLGEHLQQLEHQVSTTTSP</sequence>
<keyword evidence="4 7" id="KW-0547">Nucleotide-binding</keyword>
<evidence type="ECO:0000256" key="5">
    <source>
        <dbReference type="ARBA" id="ARBA00022777"/>
    </source>
</evidence>
<evidence type="ECO:0000256" key="2">
    <source>
        <dbReference type="ARBA" id="ARBA00022527"/>
    </source>
</evidence>
<keyword evidence="9" id="KW-0812">Transmembrane</keyword>
<feature type="region of interest" description="Disordered" evidence="8">
    <location>
        <begin position="311"/>
        <end position="339"/>
    </location>
</feature>
<dbReference type="SUPFAM" id="SSF56112">
    <property type="entry name" value="Protein kinase-like (PK-like)"/>
    <property type="match status" value="1"/>
</dbReference>